<dbReference type="EMBL" id="MU853960">
    <property type="protein sequence ID" value="KAK3934807.1"/>
    <property type="molecule type" value="Genomic_DNA"/>
</dbReference>
<dbReference type="AlphaFoldDB" id="A0AAN6MWK7"/>
<gene>
    <name evidence="2" type="ORF">QBC46DRAFT_398932</name>
</gene>
<dbReference type="InterPro" id="IPR036770">
    <property type="entry name" value="Ankyrin_rpt-contain_sf"/>
</dbReference>
<accession>A0AAN6MWK7</accession>
<feature type="compositionally biased region" description="Basic and acidic residues" evidence="1">
    <location>
        <begin position="216"/>
        <end position="235"/>
    </location>
</feature>
<evidence type="ECO:0000256" key="1">
    <source>
        <dbReference type="SAM" id="MobiDB-lite"/>
    </source>
</evidence>
<evidence type="ECO:0008006" key="4">
    <source>
        <dbReference type="Google" id="ProtNLM"/>
    </source>
</evidence>
<reference evidence="3" key="1">
    <citation type="journal article" date="2023" name="Mol. Phylogenet. Evol.">
        <title>Genome-scale phylogeny and comparative genomics of the fungal order Sordariales.</title>
        <authorList>
            <person name="Hensen N."/>
            <person name="Bonometti L."/>
            <person name="Westerberg I."/>
            <person name="Brannstrom I.O."/>
            <person name="Guillou S."/>
            <person name="Cros-Aarteil S."/>
            <person name="Calhoun S."/>
            <person name="Haridas S."/>
            <person name="Kuo A."/>
            <person name="Mondo S."/>
            <person name="Pangilinan J."/>
            <person name="Riley R."/>
            <person name="LaButti K."/>
            <person name="Andreopoulos B."/>
            <person name="Lipzen A."/>
            <person name="Chen C."/>
            <person name="Yan M."/>
            <person name="Daum C."/>
            <person name="Ng V."/>
            <person name="Clum A."/>
            <person name="Steindorff A."/>
            <person name="Ohm R.A."/>
            <person name="Martin F."/>
            <person name="Silar P."/>
            <person name="Natvig D.O."/>
            <person name="Lalanne C."/>
            <person name="Gautier V."/>
            <person name="Ament-Velasquez S.L."/>
            <person name="Kruys A."/>
            <person name="Hutchinson M.I."/>
            <person name="Powell A.J."/>
            <person name="Barry K."/>
            <person name="Miller A.N."/>
            <person name="Grigoriev I.V."/>
            <person name="Debuchy R."/>
            <person name="Gladieux P."/>
            <person name="Hiltunen Thoren M."/>
            <person name="Johannesson H."/>
        </authorList>
    </citation>
    <scope>NUCLEOTIDE SEQUENCE [LARGE SCALE GENOMIC DNA]</scope>
    <source>
        <strain evidence="3">CBS 340.73</strain>
    </source>
</reference>
<dbReference type="Gene3D" id="1.25.40.20">
    <property type="entry name" value="Ankyrin repeat-containing domain"/>
    <property type="match status" value="1"/>
</dbReference>
<organism evidence="2 3">
    <name type="scientific">Diplogelasinospora grovesii</name>
    <dbReference type="NCBI Taxonomy" id="303347"/>
    <lineage>
        <taxon>Eukaryota</taxon>
        <taxon>Fungi</taxon>
        <taxon>Dikarya</taxon>
        <taxon>Ascomycota</taxon>
        <taxon>Pezizomycotina</taxon>
        <taxon>Sordariomycetes</taxon>
        <taxon>Sordariomycetidae</taxon>
        <taxon>Sordariales</taxon>
        <taxon>Diplogelasinosporaceae</taxon>
        <taxon>Diplogelasinospora</taxon>
    </lineage>
</organism>
<proteinExistence type="predicted"/>
<sequence length="235" mass="25957">MAARAANTDAVREFLDRGLLEDIDWPGYTWGTLLQTTVESLLHKPVPPEEDATELVEFWLKRGADVDKTDEGRRKDRKGSLNSALESAACKGARRIVSMLLAKEPKLQSRDTRYGSAIAAAASGISTAPPTKLRRGRRRDFNDLMMVVDELLGTGRAHINAWGRSKKTALDVALDAQKNRLGGKYGHDMVEFLRMRGARRFGDLEPPVSESSWSGHHPEDNGLRGTGKEARSCCV</sequence>
<keyword evidence="3" id="KW-1185">Reference proteome</keyword>
<dbReference type="Proteomes" id="UP001303473">
    <property type="component" value="Unassembled WGS sequence"/>
</dbReference>
<comment type="caution">
    <text evidence="2">The sequence shown here is derived from an EMBL/GenBank/DDBJ whole genome shotgun (WGS) entry which is preliminary data.</text>
</comment>
<feature type="region of interest" description="Disordered" evidence="1">
    <location>
        <begin position="205"/>
        <end position="235"/>
    </location>
</feature>
<evidence type="ECO:0000313" key="2">
    <source>
        <dbReference type="EMBL" id="KAK3934807.1"/>
    </source>
</evidence>
<dbReference type="SUPFAM" id="SSF48403">
    <property type="entry name" value="Ankyrin repeat"/>
    <property type="match status" value="1"/>
</dbReference>
<name>A0AAN6MWK7_9PEZI</name>
<feature type="non-terminal residue" evidence="2">
    <location>
        <position position="235"/>
    </location>
</feature>
<protein>
    <recommendedName>
        <fullName evidence="4">Ankyrin repeat protein</fullName>
    </recommendedName>
</protein>
<evidence type="ECO:0000313" key="3">
    <source>
        <dbReference type="Proteomes" id="UP001303473"/>
    </source>
</evidence>